<comment type="subunit">
    <text evidence="2 5">Heterohexamer of two alpha and four beta subunits.</text>
</comment>
<dbReference type="SUPFAM" id="SSF46579">
    <property type="entry name" value="Prefoldin"/>
    <property type="match status" value="1"/>
</dbReference>
<dbReference type="HAMAP" id="MF_00308">
    <property type="entry name" value="PfdA"/>
    <property type="match status" value="1"/>
</dbReference>
<evidence type="ECO:0000313" key="9">
    <source>
        <dbReference type="Proteomes" id="UP001529235"/>
    </source>
</evidence>
<dbReference type="Pfam" id="PF02996">
    <property type="entry name" value="Prefoldin"/>
    <property type="match status" value="1"/>
</dbReference>
<evidence type="ECO:0000256" key="4">
    <source>
        <dbReference type="ARBA" id="ARBA00025077"/>
    </source>
</evidence>
<protein>
    <recommendedName>
        <fullName evidence="5 6">Prefoldin subunit alpha</fullName>
    </recommendedName>
    <alternativeName>
        <fullName evidence="5">GimC subunit alpha</fullName>
    </alternativeName>
</protein>
<dbReference type="InterPro" id="IPR011599">
    <property type="entry name" value="PFD_alpha_archaea"/>
</dbReference>
<comment type="similarity">
    <text evidence="1">Belongs to the prefoldin subunit alpha family.</text>
</comment>
<dbReference type="RefSeq" id="WP_285273510.1">
    <property type="nucleotide sequence ID" value="NZ_JASNVW010000002.1"/>
</dbReference>
<feature type="coiled-coil region" evidence="7">
    <location>
        <begin position="97"/>
        <end position="142"/>
    </location>
</feature>
<evidence type="ECO:0000256" key="1">
    <source>
        <dbReference type="ARBA" id="ARBA00010048"/>
    </source>
</evidence>
<dbReference type="GO" id="GO:0051082">
    <property type="term" value="F:unfolded protein binding"/>
    <property type="evidence" value="ECO:0007669"/>
    <property type="project" value="UniProtKB-UniRule"/>
</dbReference>
<name>A0ABD4Z699_9CREN</name>
<keyword evidence="5" id="KW-0963">Cytoplasm</keyword>
<evidence type="ECO:0000256" key="2">
    <source>
        <dbReference type="ARBA" id="ARBA00011716"/>
    </source>
</evidence>
<dbReference type="Gene3D" id="1.10.287.370">
    <property type="match status" value="1"/>
</dbReference>
<comment type="subcellular location">
    <subcellularLocation>
        <location evidence="5">Cytoplasm</location>
    </subcellularLocation>
</comment>
<dbReference type="NCBIfam" id="TIGR00293">
    <property type="entry name" value="prefoldin subunit alpha"/>
    <property type="match status" value="1"/>
</dbReference>
<proteinExistence type="inferred from homology"/>
<dbReference type="InterPro" id="IPR004127">
    <property type="entry name" value="Prefoldin_subunit_alpha"/>
</dbReference>
<reference evidence="8 9" key="1">
    <citation type="submission" date="2023-05" db="EMBL/GenBank/DDBJ databases">
        <title>A new hyperthermophilic archaea 'Ignisphaera cupida' sp. nov. and description of the family 'Ignisphaeraceae' fam. nov.</title>
        <authorList>
            <person name="Podosokorskaya O.A."/>
            <person name="Elcheninov A.G."/>
            <person name="Klukina A."/>
            <person name="Merkel A.Y."/>
        </authorList>
    </citation>
    <scope>NUCLEOTIDE SEQUENCE [LARGE SCALE GENOMIC DNA]</scope>
    <source>
        <strain evidence="8 9">4213-co</strain>
    </source>
</reference>
<dbReference type="AlphaFoldDB" id="A0ABD4Z699"/>
<dbReference type="EMBL" id="JASNVW010000002">
    <property type="protein sequence ID" value="MDK6028527.1"/>
    <property type="molecule type" value="Genomic_DNA"/>
</dbReference>
<feature type="coiled-coil region" evidence="7">
    <location>
        <begin position="5"/>
        <end position="32"/>
    </location>
</feature>
<dbReference type="GO" id="GO:0006457">
    <property type="term" value="P:protein folding"/>
    <property type="evidence" value="ECO:0007669"/>
    <property type="project" value="UniProtKB-UniRule"/>
</dbReference>
<gene>
    <name evidence="5 8" type="primary">pfdA</name>
    <name evidence="8" type="ORF">QPL79_04045</name>
</gene>
<dbReference type="GO" id="GO:0016272">
    <property type="term" value="C:prefoldin complex"/>
    <property type="evidence" value="ECO:0007669"/>
    <property type="project" value="UniProtKB-UniRule"/>
</dbReference>
<dbReference type="GO" id="GO:0005737">
    <property type="term" value="C:cytoplasm"/>
    <property type="evidence" value="ECO:0007669"/>
    <property type="project" value="UniProtKB-SubCell"/>
</dbReference>
<keyword evidence="7" id="KW-0175">Coiled coil</keyword>
<dbReference type="InterPro" id="IPR009053">
    <property type="entry name" value="Prefoldin"/>
</dbReference>
<evidence type="ECO:0000313" key="8">
    <source>
        <dbReference type="EMBL" id="MDK6028527.1"/>
    </source>
</evidence>
<evidence type="ECO:0000256" key="5">
    <source>
        <dbReference type="HAMAP-Rule" id="MF_00308"/>
    </source>
</evidence>
<keyword evidence="3 5" id="KW-0143">Chaperone</keyword>
<sequence>MSVDRTRAEEVIQQLLIQLEELREAIRVVQTRSLALSSELQEIRIAYDTLGEIQKLSQQDVFASLDRNGYVFVKAKLLSVDEAIVRLGKEYYISLPIDKAKNVLMEYEKELTEELRETETELRKLTELYNQIQKKIQEYVAMLQKSSISEKRS</sequence>
<comment type="function">
    <text evidence="4 5">Molecular chaperone capable of stabilizing a range of proteins. Seems to fulfill an ATP-independent, HSP70-like function in archaeal de novo protein folding.</text>
</comment>
<comment type="similarity">
    <text evidence="5">Belongs to the prefoldin alpha subunit family.</text>
</comment>
<evidence type="ECO:0000256" key="7">
    <source>
        <dbReference type="SAM" id="Coils"/>
    </source>
</evidence>
<comment type="caution">
    <text evidence="8">The sequence shown here is derived from an EMBL/GenBank/DDBJ whole genome shotgun (WGS) entry which is preliminary data.</text>
</comment>
<evidence type="ECO:0000256" key="6">
    <source>
        <dbReference type="NCBIfam" id="TIGR00293"/>
    </source>
</evidence>
<keyword evidence="9" id="KW-1185">Reference proteome</keyword>
<accession>A0ABD4Z699</accession>
<evidence type="ECO:0000256" key="3">
    <source>
        <dbReference type="ARBA" id="ARBA00023186"/>
    </source>
</evidence>
<dbReference type="Proteomes" id="UP001529235">
    <property type="component" value="Unassembled WGS sequence"/>
</dbReference>
<organism evidence="8 9">
    <name type="scientific">Ignisphaera cupida</name>
    <dbReference type="NCBI Taxonomy" id="3050454"/>
    <lineage>
        <taxon>Archaea</taxon>
        <taxon>Thermoproteota</taxon>
        <taxon>Thermoprotei</taxon>
        <taxon>Desulfurococcales</taxon>
        <taxon>Desulfurococcaceae</taxon>
        <taxon>Ignisphaera</taxon>
    </lineage>
</organism>